<evidence type="ECO:0000313" key="2">
    <source>
        <dbReference type="Proteomes" id="UP000054010"/>
    </source>
</evidence>
<dbReference type="eggNOG" id="ENOG502ZBZZ">
    <property type="taxonomic scope" value="Bacteria"/>
</dbReference>
<evidence type="ECO:0000313" key="1">
    <source>
        <dbReference type="EMBL" id="EFO82077.1"/>
    </source>
</evidence>
<dbReference type="EMBL" id="ADVR01000002">
    <property type="protein sequence ID" value="EFO82077.1"/>
    <property type="molecule type" value="Genomic_DNA"/>
</dbReference>
<reference evidence="1 2" key="1">
    <citation type="journal article" date="2011" name="J. Bacteriol.">
        <title>Draft genome sequence of the anoxygenic filamentous phototrophic bacterium Oscillochloris trichoides subsp. DG-6.</title>
        <authorList>
            <person name="Kuznetsov B.B."/>
            <person name="Ivanovsky R.N."/>
            <person name="Keppen O.I."/>
            <person name="Sukhacheva M.V."/>
            <person name="Bumazhkin B.K."/>
            <person name="Patutina E.O."/>
            <person name="Beletsky A.V."/>
            <person name="Mardanov A.V."/>
            <person name="Baslerov R.V."/>
            <person name="Panteleeva A.N."/>
            <person name="Kolganova T.V."/>
            <person name="Ravin N.V."/>
            <person name="Skryabin K.G."/>
        </authorList>
    </citation>
    <scope>NUCLEOTIDE SEQUENCE [LARGE SCALE GENOMIC DNA]</scope>
    <source>
        <strain evidence="1 2">DG-6</strain>
    </source>
</reference>
<proteinExistence type="predicted"/>
<comment type="caution">
    <text evidence="1">The sequence shown here is derived from an EMBL/GenBank/DDBJ whole genome shotgun (WGS) entry which is preliminary data.</text>
</comment>
<dbReference type="Proteomes" id="UP000054010">
    <property type="component" value="Unassembled WGS sequence"/>
</dbReference>
<name>E1I9S5_9CHLR</name>
<accession>E1I9S5</accession>
<gene>
    <name evidence="1" type="ORF">OSCT_0076</name>
</gene>
<sequence>MTILMTAEALAADLAGAQVDPNEAQKALAYLRSKGESKALFTYLQAVVNNGSAVIRSTRTIDYYRDLLVSCQRHLRPLQNDYEQMLATFAWSLRLLRYYRAVPWASQEKATQQREQPVSLANKPDPSLRLAEPVLPAVGETFHAKVLELDDDVVMLELPGFSEAQAVGLIKMSVANRPKYRIGNVARVAVLGVRTLKSGRIVVDLNPAPQKKV</sequence>
<protein>
    <submittedName>
        <fullName evidence="1">Uncharacterized protein</fullName>
    </submittedName>
</protein>
<keyword evidence="2" id="KW-1185">Reference proteome</keyword>
<organism evidence="1 2">
    <name type="scientific">Oscillochloris trichoides DG-6</name>
    <dbReference type="NCBI Taxonomy" id="765420"/>
    <lineage>
        <taxon>Bacteria</taxon>
        <taxon>Bacillati</taxon>
        <taxon>Chloroflexota</taxon>
        <taxon>Chloroflexia</taxon>
        <taxon>Chloroflexales</taxon>
        <taxon>Chloroflexineae</taxon>
        <taxon>Oscillochloridaceae</taxon>
        <taxon>Oscillochloris</taxon>
    </lineage>
</organism>
<dbReference type="HOGENOM" id="CLU_1061211_0_0_0"/>
<dbReference type="AlphaFoldDB" id="E1I9S5"/>
<dbReference type="OrthoDB" id="163537at2"/>